<comment type="caution">
    <text evidence="1">The sequence shown here is derived from an EMBL/GenBank/DDBJ whole genome shotgun (WGS) entry which is preliminary data.</text>
</comment>
<dbReference type="AlphaFoldDB" id="T1B674"/>
<sequence length="164" mass="17826">MAGEPGLAALYGRYIGQIQARIERAWLRPRAAIGSDLFRCQVQIDQGRGGGVGDITLQRCNGTAQWQESLVRAIEDASPLSAPPNPAVFTPHVVLVFRSTGYTQDAPSGEFQPIPAPAVRQHRATAVALTRIRALRWPAVARFGKDAVIELDITGSQVHVVRKH</sequence>
<protein>
    <submittedName>
        <fullName evidence="1">Uncharacterized protein</fullName>
    </submittedName>
</protein>
<reference evidence="1" key="2">
    <citation type="journal article" date="2014" name="ISME J.">
        <title>Microbial stratification in low pH oxic and suboxic macroscopic growths along an acid mine drainage.</title>
        <authorList>
            <person name="Mendez-Garcia C."/>
            <person name="Mesa V."/>
            <person name="Sprenger R.R."/>
            <person name="Richter M."/>
            <person name="Diez M.S."/>
            <person name="Solano J."/>
            <person name="Bargiela R."/>
            <person name="Golyshina O.V."/>
            <person name="Manteca A."/>
            <person name="Ramos J.L."/>
            <person name="Gallego J.R."/>
            <person name="Llorente I."/>
            <person name="Martins Dos Santos V.A."/>
            <person name="Jensen O.N."/>
            <person name="Pelaez A.I."/>
            <person name="Sanchez J."/>
            <person name="Ferrer M."/>
        </authorList>
    </citation>
    <scope>NUCLEOTIDE SEQUENCE</scope>
</reference>
<evidence type="ECO:0000313" key="1">
    <source>
        <dbReference type="EMBL" id="EQD65512.1"/>
    </source>
</evidence>
<dbReference type="SUPFAM" id="SSF74653">
    <property type="entry name" value="TolA/TonB C-terminal domain"/>
    <property type="match status" value="1"/>
</dbReference>
<dbReference type="Gene3D" id="3.30.1150.10">
    <property type="match status" value="1"/>
</dbReference>
<gene>
    <name evidence="1" type="ORF">B2A_01578</name>
</gene>
<name>T1B674_9ZZZZ</name>
<proteinExistence type="predicted"/>
<accession>T1B674</accession>
<dbReference type="EMBL" id="AUZZ01001149">
    <property type="protein sequence ID" value="EQD65512.1"/>
    <property type="molecule type" value="Genomic_DNA"/>
</dbReference>
<organism evidence="1">
    <name type="scientific">mine drainage metagenome</name>
    <dbReference type="NCBI Taxonomy" id="410659"/>
    <lineage>
        <taxon>unclassified sequences</taxon>
        <taxon>metagenomes</taxon>
        <taxon>ecological metagenomes</taxon>
    </lineage>
</organism>
<dbReference type="Pfam" id="PF13103">
    <property type="entry name" value="TonB_2"/>
    <property type="match status" value="1"/>
</dbReference>
<reference evidence="1" key="1">
    <citation type="submission" date="2013-08" db="EMBL/GenBank/DDBJ databases">
        <authorList>
            <person name="Mendez C."/>
            <person name="Richter M."/>
            <person name="Ferrer M."/>
            <person name="Sanchez J."/>
        </authorList>
    </citation>
    <scope>NUCLEOTIDE SEQUENCE</scope>
</reference>